<feature type="domain" description="RapA2 cadherin-like" evidence="1">
    <location>
        <begin position="452"/>
        <end position="518"/>
    </location>
</feature>
<accession>A0A1T5ATT2</accession>
<dbReference type="InterPro" id="IPR040853">
    <property type="entry name" value="RapA2_cadherin-like"/>
</dbReference>
<dbReference type="Proteomes" id="UP000190541">
    <property type="component" value="Unassembled WGS sequence"/>
</dbReference>
<dbReference type="EMBL" id="FUYS01000002">
    <property type="protein sequence ID" value="SKB38451.1"/>
    <property type="molecule type" value="Genomic_DNA"/>
</dbReference>
<evidence type="ECO:0000313" key="4">
    <source>
        <dbReference type="Proteomes" id="UP000190541"/>
    </source>
</evidence>
<evidence type="ECO:0000259" key="2">
    <source>
        <dbReference type="Pfam" id="PF19078"/>
    </source>
</evidence>
<gene>
    <name evidence="3" type="ORF">SAMN05660226_01061</name>
</gene>
<name>A0A1T5ATT2_9SPHI</name>
<proteinExistence type="predicted"/>
<keyword evidence="4" id="KW-1185">Reference proteome</keyword>
<feature type="domain" description="Bacterial Ig-like" evidence="2">
    <location>
        <begin position="933"/>
        <end position="1034"/>
    </location>
</feature>
<feature type="domain" description="Bacterial Ig-like" evidence="2">
    <location>
        <begin position="1315"/>
        <end position="1407"/>
    </location>
</feature>
<dbReference type="PANTHER" id="PTHR34677:SF3">
    <property type="entry name" value="BACTERIAL IG-LIKE DOMAIN-CONTAINING PROTEIN"/>
    <property type="match status" value="1"/>
</dbReference>
<dbReference type="Gene3D" id="2.60.40.1080">
    <property type="match status" value="1"/>
</dbReference>
<feature type="domain" description="Bacterial Ig-like" evidence="2">
    <location>
        <begin position="839"/>
        <end position="927"/>
    </location>
</feature>
<reference evidence="3 4" key="1">
    <citation type="submission" date="2017-02" db="EMBL/GenBank/DDBJ databases">
        <authorList>
            <person name="Peterson S.W."/>
        </authorList>
    </citation>
    <scope>NUCLEOTIDE SEQUENCE [LARGE SCALE GENOMIC DNA]</scope>
    <source>
        <strain evidence="3 4">DSM 22899</strain>
    </source>
</reference>
<dbReference type="Pfam" id="PF17803">
    <property type="entry name" value="Cadherin_4"/>
    <property type="match status" value="1"/>
</dbReference>
<dbReference type="InterPro" id="IPR044048">
    <property type="entry name" value="Big_12"/>
</dbReference>
<evidence type="ECO:0000259" key="1">
    <source>
        <dbReference type="Pfam" id="PF17803"/>
    </source>
</evidence>
<dbReference type="PANTHER" id="PTHR34677">
    <property type="match status" value="1"/>
</dbReference>
<dbReference type="SUPFAM" id="SSF49373">
    <property type="entry name" value="Invasin/intimin cell-adhesion fragments"/>
    <property type="match status" value="1"/>
</dbReference>
<protein>
    <submittedName>
        <fullName evidence="3">Gliding motility-associated C-terminal domain-containing protein</fullName>
    </submittedName>
</protein>
<evidence type="ECO:0000313" key="3">
    <source>
        <dbReference type="EMBL" id="SKB38451.1"/>
    </source>
</evidence>
<dbReference type="Pfam" id="PF13585">
    <property type="entry name" value="CHU_C"/>
    <property type="match status" value="1"/>
</dbReference>
<organism evidence="3 4">
    <name type="scientific">Parapedobacter luteus</name>
    <dbReference type="NCBI Taxonomy" id="623280"/>
    <lineage>
        <taxon>Bacteria</taxon>
        <taxon>Pseudomonadati</taxon>
        <taxon>Bacteroidota</taxon>
        <taxon>Sphingobacteriia</taxon>
        <taxon>Sphingobacteriales</taxon>
        <taxon>Sphingobacteriaceae</taxon>
        <taxon>Parapedobacter</taxon>
    </lineage>
</organism>
<dbReference type="InterPro" id="IPR008964">
    <property type="entry name" value="Invasin/intimin_cell_adhesion"/>
</dbReference>
<sequence length="1746" mass="176954">MLLVNGHGIHFIGSFMKNFYSAFPKGIVFVALLWAGLSQVSAQVVFRETFDTNPIGATPQTSFEVTHQGVLFDMVFTSEGDGGDIAWDHVGGYENSPSINFNSASDNLVTREVVTITRRDGADFLFVALYIDNTAEPVTVQGFKDGNAVAGSLRTVPTGDKAVLDFGGVLVDEVKISADDFFLTIIDGVFLNYPPEITTSGGTTTFTESVSGGPVPVVIDNGLTVSDPDNTTLASATVAITGNFQIVEDVLGFTNDGVNMGNITGSYNAATGTLTLASAGATATLAEWEAALRAVTYSNTSEDPNVATRTISFVISDGTDDSAPATKSVAVVAVNNAPVVTVPASITVTEDEASPLSGISFADVDAGTGLVTATFSVPSGSLAATSGGGVTVGGTASALTLTGTIADINAFIAASGVTYTTASNATADVTLTVTINDNGNTGSGGAHEDTTTVTLEVTAVNDAPVNAVPAAQSVDQDGILVFSTGNGNVISVSDVDAGGGTIQVTLTATNGLLTLGSTTGLLFTVGDGAADGTMTFTGTIAAINAALNGLAFVPAAGYNGLASLQISSNDLGLTGAGGPQEANDTISITVNPISPIVNAVGASSPDGMYKVGDVVSLTVAFDQVVMVDESGGKPGLLLETGSTDREAVYVSGSGSNMLTFAYTVQAGDASADLDYASTAALALNGGTIQNAAGLDAVLTLPATGGANSIAGQHAIVIDGVAPEVTSVAVPADGYHVAGDALDFTVHFSENVTVDATGGRLHLEVTIGTAVVQAGYVSGSGSNALVFRYVVQAGEVDLDGIAVSGSLVLNGATARDAAGNDALPALNNVGTTTGVLVYAVRPSVTLSTPVSSPVNAPFTVSAVFSEAVTGFTAADINATNATVANLQTSDNITWTALVSPAADGVVSVQVPENVAVNIGSNLNTASNILDVSYDNTAPTVAIALSQTLLRDGDSMLVTLTFSEPVIGLANADITTPNGTLTPIGSADGGITWAAAFTPSAGVEVVDNVITVDNTGYQDLAGNAGAGTSDSDRYAIDTKGPTVITQHITVYLDNDGMVSILPQQIDNNSTDGFGIASLALSQTDFDCGQLGDNAVTLTATDVNGNVASADAIVTVVDSTVPVVRTRDIIVYLNASGAVSIAAADIDNGSSDACGIATVTLDRADFDRSHLGNNTVTLTVTDVNGNVARADATVTVVDNIAPVVTSTDVPANGYYREGDVLDFIVNFSKTVTVDENAGTPYMELTVGMATVRATYAGGSGSDALQFSYMVRAGDQDMDGIAVGGSIVPDGGTVRDVAGNDAAMELINVGNTGGVLVNTTHPGVVLTTTAVSPVDGPFTISVAFSEAVTGFTLDDLTAVNATLSGLQTTDYITYTVLATPSAGGTVRVSVPAGAAVNVAGNGNGTSNVLDIQYNQTVTGVTLAGRSFVYDGTAKSLAITGTLPVGTSVRYAGNGRTEVGSQTVTATISGSNYETLVLTAELTITPAVRSIDFPPLPEKAYGDADFVGGATASSGEAVSYTSSNTAVAEVVAGGRIRITGAGSATITATVPESGNYSNRPEVRRELTVRRAQQSISFSAPASVHRDAGSIALEVSASSGLPVSLAVDDGQVATVEGTALHIHRLGTVTITATQGGDANHEAAAPVALTVRVTDPSSDFPVRVHPAVSPNGDGINEFLIIEGIRDYPANRVKVFNRNGTVVWEASGYDNDRVAFRGIGTGQQRLPAGTYFYIVEIGRGGGTEYRRGYFVLKY</sequence>
<dbReference type="Pfam" id="PF19078">
    <property type="entry name" value="Big_12"/>
    <property type="match status" value="3"/>
</dbReference>
<dbReference type="STRING" id="623280.SAMN05660226_01061"/>